<accession>A0A426YQD3</accession>
<dbReference type="EMBL" id="AMZH03010863">
    <property type="protein sequence ID" value="RRT53937.1"/>
    <property type="molecule type" value="Genomic_DNA"/>
</dbReference>
<dbReference type="Gene3D" id="3.40.47.10">
    <property type="match status" value="1"/>
</dbReference>
<dbReference type="InterPro" id="IPR013601">
    <property type="entry name" value="FAE1_typ3_polyketide_synth"/>
</dbReference>
<evidence type="ECO:0000256" key="3">
    <source>
        <dbReference type="ARBA" id="ARBA00023315"/>
    </source>
</evidence>
<evidence type="ECO:0000313" key="5">
    <source>
        <dbReference type="EMBL" id="RRT53937.1"/>
    </source>
</evidence>
<evidence type="ECO:0000256" key="1">
    <source>
        <dbReference type="ARBA" id="ARBA00005531"/>
    </source>
</evidence>
<dbReference type="GO" id="GO:0006633">
    <property type="term" value="P:fatty acid biosynthetic process"/>
    <property type="evidence" value="ECO:0007669"/>
    <property type="project" value="UniProtKB-UniPathway"/>
</dbReference>
<dbReference type="InterPro" id="IPR012392">
    <property type="entry name" value="3-ktacl-CoA_syn"/>
</dbReference>
<comment type="caution">
    <text evidence="5">The sequence shown here is derived from an EMBL/GenBank/DDBJ whole genome shotgun (WGS) entry which is preliminary data.</text>
</comment>
<keyword evidence="3 4" id="KW-0012">Acyltransferase</keyword>
<dbReference type="AlphaFoldDB" id="A0A426YQD3"/>
<dbReference type="SUPFAM" id="SSF53901">
    <property type="entry name" value="Thiolase-like"/>
    <property type="match status" value="2"/>
</dbReference>
<dbReference type="PANTHER" id="PTHR31561">
    <property type="entry name" value="3-KETOACYL-COA SYNTHASE"/>
    <property type="match status" value="1"/>
</dbReference>
<dbReference type="GO" id="GO:0016020">
    <property type="term" value="C:membrane"/>
    <property type="evidence" value="ECO:0007669"/>
    <property type="project" value="InterPro"/>
</dbReference>
<reference evidence="5 6" key="1">
    <citation type="journal article" date="2014" name="Agronomy (Basel)">
        <title>A Draft Genome Sequence for Ensete ventricosum, the Drought-Tolerant Tree Against Hunger.</title>
        <authorList>
            <person name="Harrison J."/>
            <person name="Moore K.A."/>
            <person name="Paszkiewicz K."/>
            <person name="Jones T."/>
            <person name="Grant M."/>
            <person name="Ambacheew D."/>
            <person name="Muzemil S."/>
            <person name="Studholme D.J."/>
        </authorList>
    </citation>
    <scope>NUCLEOTIDE SEQUENCE [LARGE SCALE GENOMIC DNA]</scope>
</reference>
<dbReference type="InterPro" id="IPR016039">
    <property type="entry name" value="Thiolase-like"/>
</dbReference>
<dbReference type="GO" id="GO:0016747">
    <property type="term" value="F:acyltransferase activity, transferring groups other than amino-acyl groups"/>
    <property type="evidence" value="ECO:0007669"/>
    <property type="project" value="InterPro"/>
</dbReference>
<name>A0A426YQD3_ENSVE</name>
<organism evidence="5 6">
    <name type="scientific">Ensete ventricosum</name>
    <name type="common">Abyssinian banana</name>
    <name type="synonym">Musa ensete</name>
    <dbReference type="NCBI Taxonomy" id="4639"/>
    <lineage>
        <taxon>Eukaryota</taxon>
        <taxon>Viridiplantae</taxon>
        <taxon>Streptophyta</taxon>
        <taxon>Embryophyta</taxon>
        <taxon>Tracheophyta</taxon>
        <taxon>Spermatophyta</taxon>
        <taxon>Magnoliopsida</taxon>
        <taxon>Liliopsida</taxon>
        <taxon>Zingiberales</taxon>
        <taxon>Musaceae</taxon>
        <taxon>Ensete</taxon>
    </lineage>
</organism>
<dbReference type="UniPathway" id="UPA00094"/>
<dbReference type="PIRSF" id="PIRSF036417">
    <property type="entry name" value="3-ktacl-CoA_syn"/>
    <property type="match status" value="1"/>
</dbReference>
<protein>
    <recommendedName>
        <fullName evidence="4">3-ketoacyl-CoA synthase</fullName>
        <ecNumber evidence="4">2.3.1.-</ecNumber>
    </recommendedName>
</protein>
<dbReference type="Pfam" id="PF08541">
    <property type="entry name" value="ACP_syn_III_C"/>
    <property type="match status" value="1"/>
</dbReference>
<keyword evidence="2 4" id="KW-0808">Transferase</keyword>
<dbReference type="InterPro" id="IPR013747">
    <property type="entry name" value="ACP_syn_III_C"/>
</dbReference>
<evidence type="ECO:0000256" key="2">
    <source>
        <dbReference type="ARBA" id="ARBA00022679"/>
    </source>
</evidence>
<comment type="pathway">
    <text evidence="4">Lipid metabolism; fatty acid biosynthesis.</text>
</comment>
<proteinExistence type="inferred from homology"/>
<dbReference type="Pfam" id="PF08392">
    <property type="entry name" value="FAE1_CUT1_RppA"/>
    <property type="match status" value="1"/>
</dbReference>
<dbReference type="CDD" id="cd00831">
    <property type="entry name" value="CHS_like"/>
    <property type="match status" value="1"/>
</dbReference>
<dbReference type="Proteomes" id="UP000287651">
    <property type="component" value="Unassembled WGS sequence"/>
</dbReference>
<gene>
    <name evidence="5" type="ORF">B296_00049499</name>
</gene>
<sequence length="484" mass="54158">MGSKTRLLSLLTPIQLLQAFFCILLALTLALHAILSSTSTLLLDHNIRLVLSQHRIALFSLLWCTLVALLAYLSTRPRPVLLLDYACFLPDKDRKCSYETCEYFVRRSRRYNDVSEQFMSGIYHKSGLGDETYVPSFIFQNDYEAKLQSALEEAEEGMTAAVDALLAKTDVPASAIDLLIATCGMFAPCPSLTSLLVHHYRLPESTTTYNLSGMGCSSGVGAIDLAARVLKGSRKVRYALVVITESISLNWYFGDNRSMLVTNCIFRVGTAAVLITNDPAKRGVAKMEFLHSLRTHHGADDASYRAAYQEEDDAGTVGVALKKDLIRVAGQGLRAHIRLLAPKALPWVQLIQYAYHVVRGWLRKGDQKQKVPDFTTAFEHMCMHTGGKAVIESVGRLMQLDDSVTEPARMCLHRFGNTSSSLVFYELAYFDAKGRIKSGDKIWMLAFGTGFKVCSLVWRALRDSVMEPDNPWKDCIHRYPMKTW</sequence>
<evidence type="ECO:0000256" key="4">
    <source>
        <dbReference type="PIRNR" id="PIRNR036417"/>
    </source>
</evidence>
<evidence type="ECO:0000313" key="6">
    <source>
        <dbReference type="Proteomes" id="UP000287651"/>
    </source>
</evidence>
<dbReference type="EC" id="2.3.1.-" evidence="4"/>
<comment type="similarity">
    <text evidence="1 4">Belongs to the thiolase-like superfamily. Chalcone/stilbene synthases family.</text>
</comment>